<sequence>MSIDFLDFLRKTRGRYAFVATYEFDPLFFERRILPTPAFEGAGVVVFVDSGRYRDILASGRQGQSFDRNYFVIPMDGAGGVFHPKLYLALGDKTAIASVGSNNCTSAGTGHNFELISTVETSSSDDGSANGRLIASIFNQFRRYAKEAGPVSQWLESEIFGQARADFPWLEDSSDEDEDIEFLSSHDTPLWPQVLARLAGQDIRKITLLAPFFDKGLRMVERARTLWPAAVIEIASQSGYSNLPIGRFTTLRDESGNIALLSATPQKAGRNMHAKALAFQTPECTYWLAGSANMSVAALAGGNSEACLWFATRQTASKALKQDELIFAPIDPADFESAAIDEPTQAADDAHGLKLQSVILTDDGLLLASVNVPGQVGEAKLRIFKNGETLPTFSWKIDPKKTEIALSLKDDDLAKFDRPAVGQLQVVIDGQEVTSALCSVQQLARLLRDRTAGTAGGNRLQRVMESGDGLVEYIDGLGGIDAAIDFMNNTTIRFHDAAASGEGGGGRWRPRDPFSGDIPDHWEIGSSGGSVGDLRDAIWEFVQRHIHMRLERHAGRGNLGGLANFLDIYRTVSRVLLAWHNRRISDEIVIPAPFVTRGLQDILATLIGARGDAQAEAPGFGKAILDNLKADEELVRAELNRHRVPAIIRATVEEMIMVRSIAQKRPIYDTWSQDKRDWVSRWIEEMELNTPSETELQEIGSEFRLAA</sequence>
<evidence type="ECO:0000313" key="1">
    <source>
        <dbReference type="EMBL" id="ATP19922.1"/>
    </source>
</evidence>
<protein>
    <recommendedName>
        <fullName evidence="3">Phospholipase D-like domain-containing protein</fullName>
    </recommendedName>
</protein>
<dbReference type="AlphaFoldDB" id="A0A0J9D0H8"/>
<evidence type="ECO:0008006" key="3">
    <source>
        <dbReference type="Google" id="ProtNLM"/>
    </source>
</evidence>
<dbReference type="Proteomes" id="UP000037029">
    <property type="component" value="Chromosome"/>
</dbReference>
<gene>
    <name evidence="1" type="ORF">BV87_16995</name>
</gene>
<dbReference type="CDD" id="cd09117">
    <property type="entry name" value="PLDc_Bfil_DEXD_like"/>
    <property type="match status" value="1"/>
</dbReference>
<dbReference type="Gene3D" id="3.30.870.10">
    <property type="entry name" value="Endonuclease Chain A"/>
    <property type="match status" value="1"/>
</dbReference>
<proteinExistence type="predicted"/>
<dbReference type="RefSeq" id="WP_048937943.1">
    <property type="nucleotide sequence ID" value="NZ_CP020925.1"/>
</dbReference>
<organism evidence="1 2">
    <name type="scientific">Sphingobium yanoikuyae</name>
    <name type="common">Sphingomonas yanoikuyae</name>
    <dbReference type="NCBI Taxonomy" id="13690"/>
    <lineage>
        <taxon>Bacteria</taxon>
        <taxon>Pseudomonadati</taxon>
        <taxon>Pseudomonadota</taxon>
        <taxon>Alphaproteobacteria</taxon>
        <taxon>Sphingomonadales</taxon>
        <taxon>Sphingomonadaceae</taxon>
        <taxon>Sphingobium</taxon>
    </lineage>
</organism>
<reference evidence="1 2" key="1">
    <citation type="submission" date="2017-04" db="EMBL/GenBank/DDBJ databases">
        <title>Characterization, genome and methylation analysis of a phthalic acid esters degrading strain Sphingobium yanoikuyae SHJ.</title>
        <authorList>
            <person name="Feng L."/>
        </authorList>
    </citation>
    <scope>NUCLEOTIDE SEQUENCE [LARGE SCALE GENOMIC DNA]</scope>
    <source>
        <strain evidence="1 2">SHJ</strain>
    </source>
</reference>
<name>A0A0J9D0H8_SPHYA</name>
<accession>A0A0J9D0H8</accession>
<dbReference type="EMBL" id="CP020925">
    <property type="protein sequence ID" value="ATP19922.1"/>
    <property type="molecule type" value="Genomic_DNA"/>
</dbReference>
<evidence type="ECO:0000313" key="2">
    <source>
        <dbReference type="Proteomes" id="UP000037029"/>
    </source>
</evidence>